<dbReference type="Gene3D" id="1.20.59.20">
    <property type="match status" value="1"/>
</dbReference>
<keyword evidence="6 8" id="KW-0067">ATP-binding</keyword>
<evidence type="ECO:0000256" key="5">
    <source>
        <dbReference type="ARBA" id="ARBA00022741"/>
    </source>
</evidence>
<dbReference type="InterPro" id="IPR011063">
    <property type="entry name" value="TilS/TtcA_N"/>
</dbReference>
<comment type="subcellular location">
    <subcellularLocation>
        <location evidence="1 8">Cytoplasm</location>
    </subcellularLocation>
</comment>
<dbReference type="PANTHER" id="PTHR43033">
    <property type="entry name" value="TRNA(ILE)-LYSIDINE SYNTHASE-RELATED"/>
    <property type="match status" value="1"/>
</dbReference>
<organism evidence="10 11">
    <name type="scientific">Franzmannia pantelleriensis</name>
    <dbReference type="NCBI Taxonomy" id="48727"/>
    <lineage>
        <taxon>Bacteria</taxon>
        <taxon>Pseudomonadati</taxon>
        <taxon>Pseudomonadota</taxon>
        <taxon>Gammaproteobacteria</taxon>
        <taxon>Oceanospirillales</taxon>
        <taxon>Halomonadaceae</taxon>
        <taxon>Franzmannia</taxon>
    </lineage>
</organism>
<keyword evidence="3 8" id="KW-0436">Ligase</keyword>
<dbReference type="Pfam" id="PF11734">
    <property type="entry name" value="TilS_C"/>
    <property type="match status" value="1"/>
</dbReference>
<evidence type="ECO:0000256" key="8">
    <source>
        <dbReference type="HAMAP-Rule" id="MF_01161"/>
    </source>
</evidence>
<evidence type="ECO:0000256" key="2">
    <source>
        <dbReference type="ARBA" id="ARBA00022490"/>
    </source>
</evidence>
<evidence type="ECO:0000259" key="9">
    <source>
        <dbReference type="SMART" id="SM00977"/>
    </source>
</evidence>
<keyword evidence="11" id="KW-1185">Reference proteome</keyword>
<evidence type="ECO:0000256" key="6">
    <source>
        <dbReference type="ARBA" id="ARBA00022840"/>
    </source>
</evidence>
<dbReference type="Proteomes" id="UP000199107">
    <property type="component" value="Unassembled WGS sequence"/>
</dbReference>
<dbReference type="RefSeq" id="WP_089658894.1">
    <property type="nucleotide sequence ID" value="NZ_FNGH01000009.1"/>
</dbReference>
<dbReference type="HAMAP" id="MF_01161">
    <property type="entry name" value="tRNA_Ile_lys_synt"/>
    <property type="match status" value="1"/>
</dbReference>
<proteinExistence type="inferred from homology"/>
<evidence type="ECO:0000256" key="4">
    <source>
        <dbReference type="ARBA" id="ARBA00022694"/>
    </source>
</evidence>
<evidence type="ECO:0000256" key="7">
    <source>
        <dbReference type="ARBA" id="ARBA00048539"/>
    </source>
</evidence>
<gene>
    <name evidence="8" type="primary">tilS</name>
    <name evidence="10" type="ORF">SAMN05192555_109108</name>
</gene>
<name>A0A1G9QEV0_9GAMM</name>
<comment type="domain">
    <text evidence="8">The N-terminal region contains the highly conserved SGGXDS motif, predicted to be a P-loop motif involved in ATP binding.</text>
</comment>
<dbReference type="OrthoDB" id="9807403at2"/>
<comment type="function">
    <text evidence="8">Ligates lysine onto the cytidine present at position 34 of the AUA codon-specific tRNA(Ile) that contains the anticodon CAU, in an ATP-dependent manner. Cytidine is converted to lysidine, thus changing the amino acid specificity of the tRNA from methionine to isoleucine.</text>
</comment>
<dbReference type="SUPFAM" id="SSF52402">
    <property type="entry name" value="Adenine nucleotide alpha hydrolases-like"/>
    <property type="match status" value="1"/>
</dbReference>
<dbReference type="SUPFAM" id="SSF82829">
    <property type="entry name" value="MesJ substrate recognition domain-like"/>
    <property type="match status" value="1"/>
</dbReference>
<comment type="catalytic activity">
    <reaction evidence="7 8">
        <text>cytidine(34) in tRNA(Ile2) + L-lysine + ATP = lysidine(34) in tRNA(Ile2) + AMP + diphosphate + H(+)</text>
        <dbReference type="Rhea" id="RHEA:43744"/>
        <dbReference type="Rhea" id="RHEA-COMP:10625"/>
        <dbReference type="Rhea" id="RHEA-COMP:10670"/>
        <dbReference type="ChEBI" id="CHEBI:15378"/>
        <dbReference type="ChEBI" id="CHEBI:30616"/>
        <dbReference type="ChEBI" id="CHEBI:32551"/>
        <dbReference type="ChEBI" id="CHEBI:33019"/>
        <dbReference type="ChEBI" id="CHEBI:82748"/>
        <dbReference type="ChEBI" id="CHEBI:83665"/>
        <dbReference type="ChEBI" id="CHEBI:456215"/>
        <dbReference type="EC" id="6.3.4.19"/>
    </reaction>
</comment>
<dbReference type="NCBIfam" id="TIGR02432">
    <property type="entry name" value="lysidine_TilS_N"/>
    <property type="match status" value="1"/>
</dbReference>
<dbReference type="GO" id="GO:0032267">
    <property type="term" value="F:tRNA(Ile)-lysidine synthase activity"/>
    <property type="evidence" value="ECO:0007669"/>
    <property type="project" value="UniProtKB-EC"/>
</dbReference>
<feature type="binding site" evidence="8">
    <location>
        <begin position="25"/>
        <end position="30"/>
    </location>
    <ligand>
        <name>ATP</name>
        <dbReference type="ChEBI" id="CHEBI:30616"/>
    </ligand>
</feature>
<dbReference type="GO" id="GO:0006400">
    <property type="term" value="P:tRNA modification"/>
    <property type="evidence" value="ECO:0007669"/>
    <property type="project" value="UniProtKB-UniRule"/>
</dbReference>
<dbReference type="GO" id="GO:0005524">
    <property type="term" value="F:ATP binding"/>
    <property type="evidence" value="ECO:0007669"/>
    <property type="project" value="UniProtKB-UniRule"/>
</dbReference>
<dbReference type="InterPro" id="IPR012795">
    <property type="entry name" value="tRNA_Ile_lys_synt_N"/>
</dbReference>
<dbReference type="EC" id="6.3.4.19" evidence="8"/>
<dbReference type="InterPro" id="IPR014729">
    <property type="entry name" value="Rossmann-like_a/b/a_fold"/>
</dbReference>
<dbReference type="InterPro" id="IPR015262">
    <property type="entry name" value="tRNA_Ile_lys_synt_subst-bd"/>
</dbReference>
<keyword evidence="2 8" id="KW-0963">Cytoplasm</keyword>
<protein>
    <recommendedName>
        <fullName evidence="8">tRNA(Ile)-lysidine synthase</fullName>
        <ecNumber evidence="8">6.3.4.19</ecNumber>
    </recommendedName>
    <alternativeName>
        <fullName evidence="8">tRNA(Ile)-2-lysyl-cytidine synthase</fullName>
    </alternativeName>
    <alternativeName>
        <fullName evidence="8">tRNA(Ile)-lysidine synthetase</fullName>
    </alternativeName>
</protein>
<evidence type="ECO:0000313" key="11">
    <source>
        <dbReference type="Proteomes" id="UP000199107"/>
    </source>
</evidence>
<dbReference type="InterPro" id="IPR012796">
    <property type="entry name" value="Lysidine-tRNA-synth_C"/>
</dbReference>
<dbReference type="GO" id="GO:0005737">
    <property type="term" value="C:cytoplasm"/>
    <property type="evidence" value="ECO:0007669"/>
    <property type="project" value="UniProtKB-SubCell"/>
</dbReference>
<dbReference type="Pfam" id="PF01171">
    <property type="entry name" value="ATP_bind_3"/>
    <property type="match status" value="1"/>
</dbReference>
<dbReference type="Gene3D" id="3.40.50.620">
    <property type="entry name" value="HUPs"/>
    <property type="match status" value="1"/>
</dbReference>
<dbReference type="SUPFAM" id="SSF56037">
    <property type="entry name" value="PheT/TilS domain"/>
    <property type="match status" value="1"/>
</dbReference>
<dbReference type="InterPro" id="IPR012094">
    <property type="entry name" value="tRNA_Ile_lys_synt"/>
</dbReference>
<dbReference type="SMART" id="SM00977">
    <property type="entry name" value="TilS_C"/>
    <property type="match status" value="1"/>
</dbReference>
<evidence type="ECO:0000313" key="10">
    <source>
        <dbReference type="EMBL" id="SDM09539.1"/>
    </source>
</evidence>
<dbReference type="PANTHER" id="PTHR43033:SF1">
    <property type="entry name" value="TRNA(ILE)-LYSIDINE SYNTHASE-RELATED"/>
    <property type="match status" value="1"/>
</dbReference>
<sequence>MPLQSVIDRALAETPPGRAVWVALSGGLDSSLLLTLAADACHRHPRPLHALHVNHGLQSAADDFERHCHRLCTQLGVPLCVERVSVGRDAGQGLEGAAREARYAAFARRVGDGETLWLAQHRDDQAESFLLAALRGSGVRGLAGMLASRDWQGRDLQRPLLGVGRADLEEAAGQLALDWVEDPSNTDIALDRNRLRHALMPLLEARWPQASASLARSAQLAGEAEALLGELAALDLAALGDHPERLPITPLMALSEPRQRLLIRHCCQTLGLPMPPAARLATLLEQLASRIDAEVCVAWPGAEARCWRGGLYLLAPQPSLPDGWQVAWDGRQPLDTPLGQLASVLEPEGGEPLTLRVSARQGGERLQQPQRGSRDLKRLLQEAGVPPWQRQRLAVVWHAEQVVAVLDATGRAAVPCAPGWYLRPSREPPGSD</sequence>
<evidence type="ECO:0000256" key="3">
    <source>
        <dbReference type="ARBA" id="ARBA00022598"/>
    </source>
</evidence>
<dbReference type="AlphaFoldDB" id="A0A1G9QEV0"/>
<dbReference type="EMBL" id="FNGH01000009">
    <property type="protein sequence ID" value="SDM09539.1"/>
    <property type="molecule type" value="Genomic_DNA"/>
</dbReference>
<dbReference type="CDD" id="cd01992">
    <property type="entry name" value="TilS_N"/>
    <property type="match status" value="1"/>
</dbReference>
<dbReference type="STRING" id="48727.SAMN05192555_109108"/>
<keyword evidence="5 8" id="KW-0547">Nucleotide-binding</keyword>
<keyword evidence="4 8" id="KW-0819">tRNA processing</keyword>
<evidence type="ECO:0000256" key="1">
    <source>
        <dbReference type="ARBA" id="ARBA00004496"/>
    </source>
</evidence>
<accession>A0A1G9QEV0</accession>
<dbReference type="Pfam" id="PF09179">
    <property type="entry name" value="TilS"/>
    <property type="match status" value="1"/>
</dbReference>
<feature type="domain" description="Lysidine-tRNA(Ile) synthetase C-terminal" evidence="9">
    <location>
        <begin position="355"/>
        <end position="422"/>
    </location>
</feature>
<dbReference type="NCBIfam" id="TIGR02433">
    <property type="entry name" value="lysidine_TilS_C"/>
    <property type="match status" value="1"/>
</dbReference>
<comment type="similarity">
    <text evidence="8">Belongs to the tRNA(Ile)-lysidine synthase family.</text>
</comment>
<reference evidence="11" key="1">
    <citation type="submission" date="2016-10" db="EMBL/GenBank/DDBJ databases">
        <authorList>
            <person name="Varghese N."/>
            <person name="Submissions S."/>
        </authorList>
    </citation>
    <scope>NUCLEOTIDE SEQUENCE [LARGE SCALE GENOMIC DNA]</scope>
    <source>
        <strain evidence="11">AAP</strain>
    </source>
</reference>